<dbReference type="Gene3D" id="1.25.10.10">
    <property type="entry name" value="Leucine-rich Repeat Variant"/>
    <property type="match status" value="1"/>
</dbReference>
<protein>
    <recommendedName>
        <fullName evidence="4">HEAT repeat domain-containing protein</fullName>
    </recommendedName>
</protein>
<feature type="compositionally biased region" description="Low complexity" evidence="1">
    <location>
        <begin position="355"/>
        <end position="383"/>
    </location>
</feature>
<sequence length="393" mass="41342">MAAPPTAAIPPEFANVLRDGTNRERLEMIQSRASLSDAVDRELRTAVRGWDTLLRLIWRHPDPAVRVAGLNLVADAGLLGEGSAVLEALSDERAEVREAATSAAAALAEAAGAAMRTDGRDDPGRQAFVAALAAHLIADGPQSEAAAGWLTISAAAGDKELIAVSDDPIAGPKFDAALQSVRHPGTARALLSLLSLRRPPRSAVRAAGRTDPEFLIPLLKTVARAGAGSLPGLPPLEWLASPQEALRTVPRNLQTAIEELADRVCEPGRSRRAVRLWLIARGTAAGRRAAEPVLRELPADARWEALTTALHSSDVDVVAWATELLVVHRVPGWPRLLLALSDHESGAVRAAAAAALRDAADQPGGRPRPPRFASSRSAGSGATSDRRATAALR</sequence>
<evidence type="ECO:0000313" key="2">
    <source>
        <dbReference type="EMBL" id="NNJ24781.1"/>
    </source>
</evidence>
<accession>A0ABX1VCK5</accession>
<organism evidence="2 3">
    <name type="scientific">Alienimonas chondri</name>
    <dbReference type="NCBI Taxonomy" id="2681879"/>
    <lineage>
        <taxon>Bacteria</taxon>
        <taxon>Pseudomonadati</taxon>
        <taxon>Planctomycetota</taxon>
        <taxon>Planctomycetia</taxon>
        <taxon>Planctomycetales</taxon>
        <taxon>Planctomycetaceae</taxon>
        <taxon>Alienimonas</taxon>
    </lineage>
</organism>
<keyword evidence="3" id="KW-1185">Reference proteome</keyword>
<dbReference type="SUPFAM" id="SSF48371">
    <property type="entry name" value="ARM repeat"/>
    <property type="match status" value="1"/>
</dbReference>
<evidence type="ECO:0000313" key="3">
    <source>
        <dbReference type="Proteomes" id="UP000609651"/>
    </source>
</evidence>
<gene>
    <name evidence="2" type="ORF">LzC2_08410</name>
</gene>
<dbReference type="InterPro" id="IPR016024">
    <property type="entry name" value="ARM-type_fold"/>
</dbReference>
<dbReference type="EMBL" id="WTPX01000016">
    <property type="protein sequence ID" value="NNJ24781.1"/>
    <property type="molecule type" value="Genomic_DNA"/>
</dbReference>
<name>A0ABX1VCK5_9PLAN</name>
<reference evidence="2 3" key="1">
    <citation type="journal article" date="2020" name="Syst. Appl. Microbiol.">
        <title>Alienimonas chondri sp. nov., a novel planctomycete isolated from the biofilm of the red alga Chondrus crispus.</title>
        <authorList>
            <person name="Vitorino I."/>
            <person name="Albuquerque L."/>
            <person name="Wiegand S."/>
            <person name="Kallscheuer N."/>
            <person name="da Costa M.S."/>
            <person name="Lobo-da-Cunha A."/>
            <person name="Jogler C."/>
            <person name="Lage O.M."/>
        </authorList>
    </citation>
    <scope>NUCLEOTIDE SEQUENCE [LARGE SCALE GENOMIC DNA]</scope>
    <source>
        <strain evidence="2 3">LzC2</strain>
    </source>
</reference>
<evidence type="ECO:0000256" key="1">
    <source>
        <dbReference type="SAM" id="MobiDB-lite"/>
    </source>
</evidence>
<feature type="region of interest" description="Disordered" evidence="1">
    <location>
        <begin position="355"/>
        <end position="393"/>
    </location>
</feature>
<feature type="compositionally biased region" description="Basic and acidic residues" evidence="1">
    <location>
        <begin position="384"/>
        <end position="393"/>
    </location>
</feature>
<dbReference type="InterPro" id="IPR011989">
    <property type="entry name" value="ARM-like"/>
</dbReference>
<evidence type="ECO:0008006" key="4">
    <source>
        <dbReference type="Google" id="ProtNLM"/>
    </source>
</evidence>
<dbReference type="Proteomes" id="UP000609651">
    <property type="component" value="Unassembled WGS sequence"/>
</dbReference>
<dbReference type="RefSeq" id="WP_171184087.1">
    <property type="nucleotide sequence ID" value="NZ_WTPX01000016.1"/>
</dbReference>
<proteinExistence type="predicted"/>
<comment type="caution">
    <text evidence="2">The sequence shown here is derived from an EMBL/GenBank/DDBJ whole genome shotgun (WGS) entry which is preliminary data.</text>
</comment>